<name>A0ACC0XYG5_9ROSI</name>
<keyword evidence="2" id="KW-1185">Reference proteome</keyword>
<comment type="caution">
    <text evidence="1">The sequence shown here is derived from an EMBL/GenBank/DDBJ whole genome shotgun (WGS) entry which is preliminary data.</text>
</comment>
<accession>A0ACC0XYG5</accession>
<evidence type="ECO:0000313" key="2">
    <source>
        <dbReference type="Proteomes" id="UP001163603"/>
    </source>
</evidence>
<organism evidence="1 2">
    <name type="scientific">Pistacia integerrima</name>
    <dbReference type="NCBI Taxonomy" id="434235"/>
    <lineage>
        <taxon>Eukaryota</taxon>
        <taxon>Viridiplantae</taxon>
        <taxon>Streptophyta</taxon>
        <taxon>Embryophyta</taxon>
        <taxon>Tracheophyta</taxon>
        <taxon>Spermatophyta</taxon>
        <taxon>Magnoliopsida</taxon>
        <taxon>eudicotyledons</taxon>
        <taxon>Gunneridae</taxon>
        <taxon>Pentapetalae</taxon>
        <taxon>rosids</taxon>
        <taxon>malvids</taxon>
        <taxon>Sapindales</taxon>
        <taxon>Anacardiaceae</taxon>
        <taxon>Pistacia</taxon>
    </lineage>
</organism>
<gene>
    <name evidence="1" type="ORF">Pint_35708</name>
</gene>
<dbReference type="Proteomes" id="UP001163603">
    <property type="component" value="Chromosome 9"/>
</dbReference>
<reference evidence="2" key="1">
    <citation type="journal article" date="2023" name="G3 (Bethesda)">
        <title>Genome assembly and association tests identify interacting loci associated with vigor, precocity, and sex in interspecific pistachio rootstocks.</title>
        <authorList>
            <person name="Palmer W."/>
            <person name="Jacygrad E."/>
            <person name="Sagayaradj S."/>
            <person name="Cavanaugh K."/>
            <person name="Han R."/>
            <person name="Bertier L."/>
            <person name="Beede B."/>
            <person name="Kafkas S."/>
            <person name="Golino D."/>
            <person name="Preece J."/>
            <person name="Michelmore R."/>
        </authorList>
    </citation>
    <scope>NUCLEOTIDE SEQUENCE [LARGE SCALE GENOMIC DNA]</scope>
</reference>
<proteinExistence type="predicted"/>
<evidence type="ECO:0000313" key="1">
    <source>
        <dbReference type="EMBL" id="KAJ0027156.1"/>
    </source>
</evidence>
<sequence>MASLFLSSTFLPFPSSHKLFLSLHHNHHRLSFNNFQQYPLRKHFTYRLYASSLNKTSRSRRKVKSNEELRNDLREFLSRVGLPNDHVPTMKELSEHGRNDLANIVRRRGYKFVRELLANSTKIDCDDLIAEKGLPGQNEKVGNEAEDFLLLVEEPSLRNYFGSTNTESNLNSDDNSGLPIESSADSSLEENHSYAYNGQNDTESNRSVTNNLFGGSFSNTDLICDEIGLLPLESSTSLGLEEKASTSYNIEGQHEKKNIAENISSSNDVSTMETYFSSSNVEPSPNFVEYHYMSPEASTTITLEGEDSSSNDVCIMESYSSSSNVEPSPNFVEHHYTSPKASATITMEEEVSSSNDVSIVESYSSSSNVEPSPNFVENHYTSPEASATITLEEKVSSSNDVSVLESYPSSSNVELSPNFVERHYTSPEASESNDVSTMESYPSSSNIKPFPNFFEHHYTSLEVSTSNDVSIVDSYPSSSNIKPFPNFVEHHYTSAQASASITLEEKVSSSNDVFIVESYPSSSNVESSSNFVEHHYTAPEASVPITLEEKVANFIQNGDLDMIDDDVYDILDESDAKESKEVTEGGNKSGIPGPDLLERVYNHRADGAVTLNGSALTSNRLASFATVNRPLRDDGLVAEGLLNVDFDKDLDIETSRIENQLEINNLKSMLQQMELELSRLKDQIEKEQRALCVLQTKAETEISKAQKLISEKDAELNAVEESLSGLEEVEIQYSGDGEIVEVAGSFNGWHHRIKMDPKPSSSIIETIGSRKSRTWSTVLWLYPGMYEIKFIVDGEWKNDPKRESVTRGGILNNILRVDR</sequence>
<dbReference type="EMBL" id="CM047744">
    <property type="protein sequence ID" value="KAJ0027156.1"/>
    <property type="molecule type" value="Genomic_DNA"/>
</dbReference>
<protein>
    <submittedName>
        <fullName evidence="1">Uncharacterized protein</fullName>
    </submittedName>
</protein>